<evidence type="ECO:0000256" key="2">
    <source>
        <dbReference type="ARBA" id="ARBA00006003"/>
    </source>
</evidence>
<sequence length="358" mass="40191">MRGTRELLLRTLLVLIFLSSLCIWYMWCSDSSVPHSLPQPAAAKPVPDSSGTCKNCGTELTIDQEMKLYNSQWKKEGSNFSKFRSQLTSWCHGITKAIITQSNTPVGTKVEFDGEKKKLQVTPKLFSTFIKDQPFEIVTWETCAVVGNGGILVNSSCGEEIDSAQFVIRCNLPPLDSGYEKDVGNKTGLVTANPSILLEKFEGLMERRRPFVESLSIYGDSFLLLPAFSYGPNTQVSLYAVYTLQDFQSPVRPVFLNPEYLRRLAGFWQDQGLHAMRLSTGLIMASLALELCTNVHLYGFWPFPQHPHGHHPLTNHYYDDRQSNKKVHAMPAEFRHLLHLHGQGVVKVHLGTCASNPT</sequence>
<evidence type="ECO:0000256" key="13">
    <source>
        <dbReference type="SAM" id="Phobius"/>
    </source>
</evidence>
<comment type="caution">
    <text evidence="14">The sequence shown here is derived from an EMBL/GenBank/DDBJ whole genome shotgun (WGS) entry which is preliminary data.</text>
</comment>
<evidence type="ECO:0000256" key="10">
    <source>
        <dbReference type="ARBA" id="ARBA00023157"/>
    </source>
</evidence>
<dbReference type="AlphaFoldDB" id="A0A9D3QGF0"/>
<comment type="subcellular location">
    <subcellularLocation>
        <location evidence="1">Golgi apparatus membrane</location>
        <topology evidence="1">Single-pass type II membrane protein</topology>
    </subcellularLocation>
</comment>
<organism evidence="14 15">
    <name type="scientific">Megalops atlanticus</name>
    <name type="common">Tarpon</name>
    <name type="synonym">Clupea gigantea</name>
    <dbReference type="NCBI Taxonomy" id="7932"/>
    <lineage>
        <taxon>Eukaryota</taxon>
        <taxon>Metazoa</taxon>
        <taxon>Chordata</taxon>
        <taxon>Craniata</taxon>
        <taxon>Vertebrata</taxon>
        <taxon>Euteleostomi</taxon>
        <taxon>Actinopterygii</taxon>
        <taxon>Neopterygii</taxon>
        <taxon>Teleostei</taxon>
        <taxon>Elopiformes</taxon>
        <taxon>Megalopidae</taxon>
        <taxon>Megalops</taxon>
    </lineage>
</organism>
<evidence type="ECO:0000256" key="11">
    <source>
        <dbReference type="ARBA" id="ARBA00023180"/>
    </source>
</evidence>
<dbReference type="InterPro" id="IPR001675">
    <property type="entry name" value="Glyco_trans_29"/>
</dbReference>
<evidence type="ECO:0000256" key="9">
    <source>
        <dbReference type="ARBA" id="ARBA00023136"/>
    </source>
</evidence>
<keyword evidence="11" id="KW-0325">Glycoprotein</keyword>
<evidence type="ECO:0000256" key="5">
    <source>
        <dbReference type="ARBA" id="ARBA00022692"/>
    </source>
</evidence>
<dbReference type="GO" id="GO:0009311">
    <property type="term" value="P:oligosaccharide metabolic process"/>
    <property type="evidence" value="ECO:0007669"/>
    <property type="project" value="TreeGrafter"/>
</dbReference>
<evidence type="ECO:0000256" key="7">
    <source>
        <dbReference type="ARBA" id="ARBA00022989"/>
    </source>
</evidence>
<name>A0A9D3QGF0_MEGAT</name>
<evidence type="ECO:0000256" key="8">
    <source>
        <dbReference type="ARBA" id="ARBA00023034"/>
    </source>
</evidence>
<reference evidence="14" key="1">
    <citation type="submission" date="2021-01" db="EMBL/GenBank/DDBJ databases">
        <authorList>
            <person name="Zahm M."/>
            <person name="Roques C."/>
            <person name="Cabau C."/>
            <person name="Klopp C."/>
            <person name="Donnadieu C."/>
            <person name="Jouanno E."/>
            <person name="Lampietro C."/>
            <person name="Louis A."/>
            <person name="Herpin A."/>
            <person name="Echchiki A."/>
            <person name="Berthelot C."/>
            <person name="Parey E."/>
            <person name="Roest-Crollius H."/>
            <person name="Braasch I."/>
            <person name="Postlethwait J."/>
            <person name="Bobe J."/>
            <person name="Montfort J."/>
            <person name="Bouchez O."/>
            <person name="Begum T."/>
            <person name="Mejri S."/>
            <person name="Adams A."/>
            <person name="Chen W.-J."/>
            <person name="Guiguen Y."/>
        </authorList>
    </citation>
    <scope>NUCLEOTIDE SEQUENCE</scope>
    <source>
        <strain evidence="14">YG-15Mar2019-1</strain>
        <tissue evidence="14">Brain</tissue>
    </source>
</reference>
<keyword evidence="6" id="KW-0735">Signal-anchor</keyword>
<dbReference type="EMBL" id="JAFDVH010000001">
    <property type="protein sequence ID" value="KAG7492255.1"/>
    <property type="molecule type" value="Genomic_DNA"/>
</dbReference>
<dbReference type="PANTHER" id="PTHR11987">
    <property type="entry name" value="ALPHA-2,8-SIALYLTRANSFERASE"/>
    <property type="match status" value="1"/>
</dbReference>
<dbReference type="GO" id="GO:0000139">
    <property type="term" value="C:Golgi membrane"/>
    <property type="evidence" value="ECO:0007669"/>
    <property type="project" value="UniProtKB-SubCell"/>
</dbReference>
<evidence type="ECO:0000313" key="15">
    <source>
        <dbReference type="Proteomes" id="UP001046870"/>
    </source>
</evidence>
<dbReference type="InterPro" id="IPR012163">
    <property type="entry name" value="Sialyl_trans"/>
</dbReference>
<keyword evidence="10" id="KW-1015">Disulfide bond</keyword>
<accession>A0A9D3QGF0</accession>
<dbReference type="FunFam" id="3.90.1480.20:FF:000001">
    <property type="entry name" value="ST8 alpha-N-acetyl-neuraminide alpha-2,8-sialyltransferase 2"/>
    <property type="match status" value="1"/>
</dbReference>
<dbReference type="Pfam" id="PF00777">
    <property type="entry name" value="Glyco_transf_29"/>
    <property type="match status" value="1"/>
</dbReference>
<evidence type="ECO:0000313" key="14">
    <source>
        <dbReference type="EMBL" id="KAG7492255.1"/>
    </source>
</evidence>
<keyword evidence="9 13" id="KW-0472">Membrane</keyword>
<keyword evidence="7 13" id="KW-1133">Transmembrane helix</keyword>
<evidence type="ECO:0000256" key="1">
    <source>
        <dbReference type="ARBA" id="ARBA00004323"/>
    </source>
</evidence>
<dbReference type="InterPro" id="IPR038578">
    <property type="entry name" value="GT29-like_sf"/>
</dbReference>
<protein>
    <submittedName>
        <fullName evidence="14">Uncharacterized protein</fullName>
    </submittedName>
</protein>
<evidence type="ECO:0000256" key="4">
    <source>
        <dbReference type="ARBA" id="ARBA00022679"/>
    </source>
</evidence>
<dbReference type="Proteomes" id="UP001046870">
    <property type="component" value="Chromosome 1"/>
</dbReference>
<dbReference type="Gene3D" id="3.90.1480.20">
    <property type="entry name" value="Glycosyl transferase family 29"/>
    <property type="match status" value="1"/>
</dbReference>
<keyword evidence="15" id="KW-1185">Reference proteome</keyword>
<dbReference type="OrthoDB" id="10264956at2759"/>
<dbReference type="PANTHER" id="PTHR11987:SF50">
    <property type="entry name" value="ALPHA-2,8-SIALYLTRANSFERASE 8F"/>
    <property type="match status" value="1"/>
</dbReference>
<keyword evidence="5 13" id="KW-0812">Transmembrane</keyword>
<keyword evidence="3" id="KW-0328">Glycosyltransferase</keyword>
<evidence type="ECO:0000256" key="3">
    <source>
        <dbReference type="ARBA" id="ARBA00022676"/>
    </source>
</evidence>
<keyword evidence="4" id="KW-0808">Transferase</keyword>
<gene>
    <name evidence="14" type="ORF">MATL_G00012570</name>
</gene>
<dbReference type="InterPro" id="IPR050943">
    <property type="entry name" value="Glycosyltr_29_Sialyltrsf"/>
</dbReference>
<evidence type="ECO:0000256" key="12">
    <source>
        <dbReference type="PIRSR" id="PIRSR005557-2"/>
    </source>
</evidence>
<evidence type="ECO:0000256" key="6">
    <source>
        <dbReference type="ARBA" id="ARBA00022968"/>
    </source>
</evidence>
<feature type="transmembrane region" description="Helical" evidence="13">
    <location>
        <begin position="7"/>
        <end position="27"/>
    </location>
</feature>
<feature type="disulfide bond" evidence="12">
    <location>
        <begin position="143"/>
        <end position="292"/>
    </location>
</feature>
<dbReference type="GO" id="GO:0003828">
    <property type="term" value="F:alpha-N-acetylneuraminate alpha-2,8-sialyltransferase activity"/>
    <property type="evidence" value="ECO:0007669"/>
    <property type="project" value="TreeGrafter"/>
</dbReference>
<dbReference type="GO" id="GO:0006491">
    <property type="term" value="P:N-glycan processing"/>
    <property type="evidence" value="ECO:0007669"/>
    <property type="project" value="TreeGrafter"/>
</dbReference>
<dbReference type="PIRSF" id="PIRSF005557">
    <property type="entry name" value="Sialyl_trans"/>
    <property type="match status" value="1"/>
</dbReference>
<proteinExistence type="inferred from homology"/>
<comment type="similarity">
    <text evidence="2">Belongs to the glycosyltransferase 29 family.</text>
</comment>
<keyword evidence="8" id="KW-0333">Golgi apparatus</keyword>